<feature type="coiled-coil region" evidence="1">
    <location>
        <begin position="753"/>
        <end position="780"/>
    </location>
</feature>
<evidence type="ECO:0008006" key="6">
    <source>
        <dbReference type="Google" id="ProtNLM"/>
    </source>
</evidence>
<evidence type="ECO:0000256" key="2">
    <source>
        <dbReference type="SAM" id="MobiDB-lite"/>
    </source>
</evidence>
<sequence>MKIAQKIKLFFTKSNRRWILLSGLILIGVCFLFPNISPAQASWYDYLNPANWLPALITNLLKLLLLLADNLMKLVIWLVGWTVRNPFGISYTRPGLQAPDNFIIEIGWTLLRDLVNMGFILGLVYIGLATALDFNIKNKFSTGKTFFNLILIALIVNFTPAICGAVVDMGNILGSFFTQSADFQSINTIFERAMHDLQKDWKDILTQGTLLLQTVLLIGFGFGASLILGIYAILFFARGPIIWILVILSPVAFFAYIFDQTRKQFGLWWNTFLQWALMMPVILGFFLYLSQQVLIRANEVMNMTGAGGEGFGGFINRVLPYALPLLFLALGLILGTGKLMPAGGGAIMGVAKAGGIALAGAAGAGVAFAGKKAVGGIKSGVTATQNAWQRKTEGALKPGETGYEQWATKHKVRSGVNKAGRFMFGGESDKEQGDWSASSGIKWARRVARTVGTVATAGAPIWGRRLTRKIGTTIDVNDRTSKEIDEGVEKAKKKTRRQREAGINNALPGFLGRKERLENTIAAIESGDDMKDYKTLTRYKKKEIIEDAFKFVPDKLKTIKNLDPELTAEVANETKTSKRFRKQFGIDMSADDRIKYEGATAKKDADGKDMINSETGEKDLETENGKVKTSKEYKYTDDQGNEKTLIPLAVKILAEIKPNQMNAITSDIAKAAAVSNNEETGGSIINDFWNGSQVSKAAELFGSKFVENFNKNAKTAEWYRDNNQKLGNWIKNQAGGAVGAGFKEPSETVKKATNVLSQEISKLTQEISKLTQEINSLEQQRKDTGSGEEWTRIGNEIAAKKTELDKKQKQTETKQTEAKAEGATEQKPASGSTGQKEEKTAGKTAQEAAGQTPPPKPEPSPEKEKKKESAKKSGTFHGRF</sequence>
<comment type="caution">
    <text evidence="4">The sequence shown here is derived from an EMBL/GenBank/DDBJ whole genome shotgun (WGS) entry which is preliminary data.</text>
</comment>
<keyword evidence="1" id="KW-0175">Coiled coil</keyword>
<protein>
    <recommendedName>
        <fullName evidence="6">Type IV secretion system protein</fullName>
    </recommendedName>
</protein>
<reference evidence="5" key="1">
    <citation type="submission" date="2017-09" db="EMBL/GenBank/DDBJ databases">
        <title>Depth-based differentiation of microbial function through sediment-hosted aquifers and enrichment of novel symbionts in the deep terrestrial subsurface.</title>
        <authorList>
            <person name="Probst A.J."/>
            <person name="Ladd B."/>
            <person name="Jarett J.K."/>
            <person name="Geller-Mcgrath D.E."/>
            <person name="Sieber C.M.K."/>
            <person name="Emerson J.B."/>
            <person name="Anantharaman K."/>
            <person name="Thomas B.C."/>
            <person name="Malmstrom R."/>
            <person name="Stieglmeier M."/>
            <person name="Klingl A."/>
            <person name="Woyke T."/>
            <person name="Ryan C.M."/>
            <person name="Banfield J.F."/>
        </authorList>
    </citation>
    <scope>NUCLEOTIDE SEQUENCE [LARGE SCALE GENOMIC DNA]</scope>
</reference>
<feature type="transmembrane region" description="Helical" evidence="3">
    <location>
        <begin position="318"/>
        <end position="340"/>
    </location>
</feature>
<keyword evidence="3" id="KW-0812">Transmembrane</keyword>
<feature type="transmembrane region" description="Helical" evidence="3">
    <location>
        <begin position="210"/>
        <end position="234"/>
    </location>
</feature>
<evidence type="ECO:0000313" key="5">
    <source>
        <dbReference type="Proteomes" id="UP000229784"/>
    </source>
</evidence>
<feature type="transmembrane region" description="Helical" evidence="3">
    <location>
        <begin position="346"/>
        <end position="369"/>
    </location>
</feature>
<gene>
    <name evidence="4" type="ORF">COT20_02490</name>
</gene>
<evidence type="ECO:0000256" key="3">
    <source>
        <dbReference type="SAM" id="Phobius"/>
    </source>
</evidence>
<evidence type="ECO:0000313" key="4">
    <source>
        <dbReference type="EMBL" id="PIU14725.1"/>
    </source>
</evidence>
<keyword evidence="3" id="KW-0472">Membrane</keyword>
<feature type="transmembrane region" description="Helical" evidence="3">
    <location>
        <begin position="146"/>
        <end position="167"/>
    </location>
</feature>
<dbReference type="AlphaFoldDB" id="A0A2M6XTZ9"/>
<dbReference type="Proteomes" id="UP000229784">
    <property type="component" value="Unassembled WGS sequence"/>
</dbReference>
<feature type="transmembrane region" description="Helical" evidence="3">
    <location>
        <begin position="241"/>
        <end position="258"/>
    </location>
</feature>
<feature type="compositionally biased region" description="Basic and acidic residues" evidence="2">
    <location>
        <begin position="798"/>
        <end position="824"/>
    </location>
</feature>
<feature type="compositionally biased region" description="Basic and acidic residues" evidence="2">
    <location>
        <begin position="859"/>
        <end position="871"/>
    </location>
</feature>
<dbReference type="EMBL" id="PEXQ01000061">
    <property type="protein sequence ID" value="PIU14725.1"/>
    <property type="molecule type" value="Genomic_DNA"/>
</dbReference>
<feature type="region of interest" description="Disordered" evidence="2">
    <location>
        <begin position="797"/>
        <end position="880"/>
    </location>
</feature>
<accession>A0A2M6XTZ9</accession>
<name>A0A2M6XTZ9_9BACT</name>
<keyword evidence="3" id="KW-1133">Transmembrane helix</keyword>
<feature type="transmembrane region" description="Helical" evidence="3">
    <location>
        <begin position="114"/>
        <end position="134"/>
    </location>
</feature>
<proteinExistence type="predicted"/>
<organism evidence="4 5">
    <name type="scientific">bacterium (Candidatus Gribaldobacteria) CG08_land_8_20_14_0_20_39_15</name>
    <dbReference type="NCBI Taxonomy" id="2014273"/>
    <lineage>
        <taxon>Bacteria</taxon>
        <taxon>Candidatus Gribaldobacteria</taxon>
    </lineage>
</organism>
<feature type="region of interest" description="Disordered" evidence="2">
    <location>
        <begin position="605"/>
        <end position="624"/>
    </location>
</feature>
<evidence type="ECO:0000256" key="1">
    <source>
        <dbReference type="SAM" id="Coils"/>
    </source>
</evidence>